<dbReference type="Proteomes" id="UP001367508">
    <property type="component" value="Unassembled WGS sequence"/>
</dbReference>
<keyword evidence="4 6" id="KW-1133">Transmembrane helix</keyword>
<dbReference type="Pfam" id="PF06814">
    <property type="entry name" value="GOST_TM"/>
    <property type="match status" value="1"/>
</dbReference>
<dbReference type="GO" id="GO:0005794">
    <property type="term" value="C:Golgi apparatus"/>
    <property type="evidence" value="ECO:0007669"/>
    <property type="project" value="TreeGrafter"/>
</dbReference>
<evidence type="ECO:0000256" key="7">
    <source>
        <dbReference type="SAM" id="SignalP"/>
    </source>
</evidence>
<keyword evidence="5 6" id="KW-0472">Membrane</keyword>
<evidence type="ECO:0000256" key="1">
    <source>
        <dbReference type="ARBA" id="ARBA00004141"/>
    </source>
</evidence>
<feature type="chain" id="PRO_5042946439" evidence="7">
    <location>
        <begin position="25"/>
        <end position="424"/>
    </location>
</feature>
<dbReference type="InterPro" id="IPR054103">
    <property type="entry name" value="CAND6-7_N"/>
</dbReference>
<dbReference type="PANTHER" id="PTHR21229">
    <property type="entry name" value="LUNG SEVEN TRANSMEMBRANE RECEPTOR"/>
    <property type="match status" value="1"/>
</dbReference>
<dbReference type="AlphaFoldDB" id="A0AAN9M5I4"/>
<dbReference type="GO" id="GO:0016020">
    <property type="term" value="C:membrane"/>
    <property type="evidence" value="ECO:0007669"/>
    <property type="project" value="UniProtKB-SubCell"/>
</dbReference>
<keyword evidence="11" id="KW-1185">Reference proteome</keyword>
<evidence type="ECO:0000256" key="2">
    <source>
        <dbReference type="ARBA" id="ARBA00022692"/>
    </source>
</evidence>
<feature type="domain" description="CAND6/7 N-terminal" evidence="9">
    <location>
        <begin position="27"/>
        <end position="151"/>
    </location>
</feature>
<comment type="caution">
    <text evidence="10">The sequence shown here is derived from an EMBL/GenBank/DDBJ whole genome shotgun (WGS) entry which is preliminary data.</text>
</comment>
<feature type="transmembrane region" description="Helical" evidence="6">
    <location>
        <begin position="236"/>
        <end position="258"/>
    </location>
</feature>
<feature type="transmembrane region" description="Helical" evidence="6">
    <location>
        <begin position="378"/>
        <end position="399"/>
    </location>
</feature>
<evidence type="ECO:0000256" key="4">
    <source>
        <dbReference type="ARBA" id="ARBA00022989"/>
    </source>
</evidence>
<feature type="transmembrane region" description="Helical" evidence="6">
    <location>
        <begin position="350"/>
        <end position="372"/>
    </location>
</feature>
<gene>
    <name evidence="10" type="ORF">VNO77_16246</name>
</gene>
<evidence type="ECO:0000259" key="9">
    <source>
        <dbReference type="Pfam" id="PF21904"/>
    </source>
</evidence>
<dbReference type="InterPro" id="IPR009637">
    <property type="entry name" value="GPR107/GPR108-like"/>
</dbReference>
<feature type="transmembrane region" description="Helical" evidence="6">
    <location>
        <begin position="199"/>
        <end position="216"/>
    </location>
</feature>
<dbReference type="EMBL" id="JAYMYQ010000003">
    <property type="protein sequence ID" value="KAK7345638.1"/>
    <property type="molecule type" value="Genomic_DNA"/>
</dbReference>
<feature type="domain" description="GOST seven transmembrane" evidence="8">
    <location>
        <begin position="169"/>
        <end position="404"/>
    </location>
</feature>
<evidence type="ECO:0000313" key="10">
    <source>
        <dbReference type="EMBL" id="KAK7345638.1"/>
    </source>
</evidence>
<organism evidence="10 11">
    <name type="scientific">Canavalia gladiata</name>
    <name type="common">Sword bean</name>
    <name type="synonym">Dolichos gladiatus</name>
    <dbReference type="NCBI Taxonomy" id="3824"/>
    <lineage>
        <taxon>Eukaryota</taxon>
        <taxon>Viridiplantae</taxon>
        <taxon>Streptophyta</taxon>
        <taxon>Embryophyta</taxon>
        <taxon>Tracheophyta</taxon>
        <taxon>Spermatophyta</taxon>
        <taxon>Magnoliopsida</taxon>
        <taxon>eudicotyledons</taxon>
        <taxon>Gunneridae</taxon>
        <taxon>Pentapetalae</taxon>
        <taxon>rosids</taxon>
        <taxon>fabids</taxon>
        <taxon>Fabales</taxon>
        <taxon>Fabaceae</taxon>
        <taxon>Papilionoideae</taxon>
        <taxon>50 kb inversion clade</taxon>
        <taxon>NPAAA clade</taxon>
        <taxon>indigoferoid/millettioid clade</taxon>
        <taxon>Phaseoleae</taxon>
        <taxon>Canavalia</taxon>
    </lineage>
</organism>
<feature type="transmembrane region" description="Helical" evidence="6">
    <location>
        <begin position="300"/>
        <end position="324"/>
    </location>
</feature>
<feature type="signal peptide" evidence="7">
    <location>
        <begin position="1"/>
        <end position="24"/>
    </location>
</feature>
<proteinExistence type="predicted"/>
<keyword evidence="3 7" id="KW-0732">Signal</keyword>
<evidence type="ECO:0000256" key="6">
    <source>
        <dbReference type="SAM" id="Phobius"/>
    </source>
</evidence>
<dbReference type="InterPro" id="IPR053937">
    <property type="entry name" value="GOST_TM"/>
</dbReference>
<evidence type="ECO:0000313" key="11">
    <source>
        <dbReference type="Proteomes" id="UP001367508"/>
    </source>
</evidence>
<accession>A0AAN9M5I4</accession>
<evidence type="ECO:0000256" key="5">
    <source>
        <dbReference type="ARBA" id="ARBA00023136"/>
    </source>
</evidence>
<feature type="transmembrane region" description="Helical" evidence="6">
    <location>
        <begin position="265"/>
        <end position="288"/>
    </location>
</feature>
<evidence type="ECO:0000256" key="3">
    <source>
        <dbReference type="ARBA" id="ARBA00022729"/>
    </source>
</evidence>
<evidence type="ECO:0000259" key="8">
    <source>
        <dbReference type="Pfam" id="PF06814"/>
    </source>
</evidence>
<dbReference type="Pfam" id="PF21904">
    <property type="entry name" value="CAND6-7_N"/>
    <property type="match status" value="1"/>
</dbReference>
<reference evidence="10 11" key="1">
    <citation type="submission" date="2024-01" db="EMBL/GenBank/DDBJ databases">
        <title>The genomes of 5 underutilized Papilionoideae crops provide insights into root nodulation and disease resistanc.</title>
        <authorList>
            <person name="Jiang F."/>
        </authorList>
    </citation>
    <scope>NUCLEOTIDE SEQUENCE [LARGE SCALE GENOMIC DNA]</scope>
    <source>
        <strain evidence="10">LVBAO_FW01</strain>
        <tissue evidence="10">Leaves</tissue>
    </source>
</reference>
<keyword evidence="2 6" id="KW-0812">Transmembrane</keyword>
<dbReference type="PANTHER" id="PTHR21229:SF56">
    <property type="entry name" value="LUNG SEVEN TRANSMEMBRANE RECEPTOR FAMILY PROTEIN"/>
    <property type="match status" value="1"/>
</dbReference>
<comment type="subcellular location">
    <subcellularLocation>
        <location evidence="1">Membrane</location>
        <topology evidence="1">Multi-pass membrane protein</topology>
    </subcellularLocation>
</comment>
<name>A0AAN9M5I4_CANGL</name>
<feature type="transmembrane region" description="Helical" evidence="6">
    <location>
        <begin position="168"/>
        <end position="187"/>
    </location>
</feature>
<protein>
    <submittedName>
        <fullName evidence="10">Uncharacterized protein</fullName>
    </submittedName>
</protein>
<sequence length="424" mass="48779">MCKTAFTNGVITLFLLFLVSPSWADIKTLTITSDTRPVILFEKFGFTQTGHVAIAISNVSLAVPQLNPSRLGFFLLSEESLSQVLLEIQQDPGNFCILDSRHIMLLFTFHDLSLPFNTTYSVTSPGDHSFFFVNCVPESSISMTLHIEFFNLDPNGSRNYLSHGQTNLPSLFFLFSIAYFTFLLFWLHLCYSNKRSLHRIHLFMTLLLLINTLNVFSAGEVHHHVKVTGTPHGWDVLFYIFHSIRVVLLFIVIVLIFLRERGTNVLMIGIVIMVIPLQILASVAFVVISKTGPFIKDWVTWNQVFFLIDLVSCGAIIFLIFCSIRLRYKTHGKAGTGSNNSDKMILMKRFFFLVIGYLFFTRFLMFVLKTFLDYKYRWVSNLAEETVAFAFCVVMLYMFRPMEKEEYFLIDAKEEHVAEIVVKE</sequence>